<dbReference type="OrthoDB" id="19311at2759"/>
<dbReference type="SUPFAM" id="SSF111347">
    <property type="entry name" value="Rap/Ran-GAP"/>
    <property type="match status" value="1"/>
</dbReference>
<organism evidence="3 4">
    <name type="scientific">Polychaeton citri CBS 116435</name>
    <dbReference type="NCBI Taxonomy" id="1314669"/>
    <lineage>
        <taxon>Eukaryota</taxon>
        <taxon>Fungi</taxon>
        <taxon>Dikarya</taxon>
        <taxon>Ascomycota</taxon>
        <taxon>Pezizomycotina</taxon>
        <taxon>Dothideomycetes</taxon>
        <taxon>Dothideomycetidae</taxon>
        <taxon>Capnodiales</taxon>
        <taxon>Capnodiaceae</taxon>
        <taxon>Polychaeton</taxon>
    </lineage>
</organism>
<dbReference type="AlphaFoldDB" id="A0A9P4Q2E9"/>
<dbReference type="InterPro" id="IPR027107">
    <property type="entry name" value="Tuberin/Ral-act_asu"/>
</dbReference>
<dbReference type="InterPro" id="IPR035974">
    <property type="entry name" value="Rap/Ran-GAP_sf"/>
</dbReference>
<dbReference type="Gene3D" id="3.40.50.11210">
    <property type="entry name" value="Rap/Ran-GAP"/>
    <property type="match status" value="1"/>
</dbReference>
<dbReference type="FunFam" id="3.40.50.11210:FF:000007">
    <property type="entry name" value="Tuberous sclerosis 2"/>
    <property type="match status" value="1"/>
</dbReference>
<comment type="caution">
    <text evidence="3">The sequence shown here is derived from an EMBL/GenBank/DDBJ whole genome shotgun (WGS) entry which is preliminary data.</text>
</comment>
<evidence type="ECO:0000259" key="2">
    <source>
        <dbReference type="PROSITE" id="PS50085"/>
    </source>
</evidence>
<feature type="domain" description="Rap-GAP" evidence="2">
    <location>
        <begin position="865"/>
        <end position="1110"/>
    </location>
</feature>
<evidence type="ECO:0000313" key="4">
    <source>
        <dbReference type="Proteomes" id="UP000799441"/>
    </source>
</evidence>
<reference evidence="3" key="1">
    <citation type="journal article" date="2020" name="Stud. Mycol.">
        <title>101 Dothideomycetes genomes: a test case for predicting lifestyles and emergence of pathogens.</title>
        <authorList>
            <person name="Haridas S."/>
            <person name="Albert R."/>
            <person name="Binder M."/>
            <person name="Bloem J."/>
            <person name="Labutti K."/>
            <person name="Salamov A."/>
            <person name="Andreopoulos B."/>
            <person name="Baker S."/>
            <person name="Barry K."/>
            <person name="Bills G."/>
            <person name="Bluhm B."/>
            <person name="Cannon C."/>
            <person name="Castanera R."/>
            <person name="Culley D."/>
            <person name="Daum C."/>
            <person name="Ezra D."/>
            <person name="Gonzalez J."/>
            <person name="Henrissat B."/>
            <person name="Kuo A."/>
            <person name="Liang C."/>
            <person name="Lipzen A."/>
            <person name="Lutzoni F."/>
            <person name="Magnuson J."/>
            <person name="Mondo S."/>
            <person name="Nolan M."/>
            <person name="Ohm R."/>
            <person name="Pangilinan J."/>
            <person name="Park H.-J."/>
            <person name="Ramirez L."/>
            <person name="Alfaro M."/>
            <person name="Sun H."/>
            <person name="Tritt A."/>
            <person name="Yoshinaga Y."/>
            <person name="Zwiers L.-H."/>
            <person name="Turgeon B."/>
            <person name="Goodwin S."/>
            <person name="Spatafora J."/>
            <person name="Crous P."/>
            <person name="Grigoriev I."/>
        </authorList>
    </citation>
    <scope>NUCLEOTIDE SEQUENCE</scope>
    <source>
        <strain evidence="3">CBS 116435</strain>
    </source>
</reference>
<keyword evidence="1" id="KW-0343">GTPase activation</keyword>
<keyword evidence="4" id="KW-1185">Reference proteome</keyword>
<dbReference type="InterPro" id="IPR000331">
    <property type="entry name" value="Rap/Ran_GAP_dom"/>
</dbReference>
<accession>A0A9P4Q2E9</accession>
<dbReference type="GO" id="GO:0005096">
    <property type="term" value="F:GTPase activator activity"/>
    <property type="evidence" value="ECO:0007669"/>
    <property type="project" value="UniProtKB-KW"/>
</dbReference>
<dbReference type="PANTHER" id="PTHR10063">
    <property type="entry name" value="TUBERIN"/>
    <property type="match status" value="1"/>
</dbReference>
<dbReference type="InterPro" id="IPR018515">
    <property type="entry name" value="Tuberin-type_domain"/>
</dbReference>
<dbReference type="PANTHER" id="PTHR10063:SF0">
    <property type="entry name" value="TUBERIN"/>
    <property type="match status" value="1"/>
</dbReference>
<dbReference type="GO" id="GO:0005634">
    <property type="term" value="C:nucleus"/>
    <property type="evidence" value="ECO:0007669"/>
    <property type="project" value="InterPro"/>
</dbReference>
<dbReference type="GO" id="GO:0033596">
    <property type="term" value="C:TSC1-TSC2 complex"/>
    <property type="evidence" value="ECO:0007669"/>
    <property type="project" value="TreeGrafter"/>
</dbReference>
<evidence type="ECO:0000256" key="1">
    <source>
        <dbReference type="ARBA" id="ARBA00022468"/>
    </source>
</evidence>
<dbReference type="PROSITE" id="PS50085">
    <property type="entry name" value="RAPGAP"/>
    <property type="match status" value="1"/>
</dbReference>
<protein>
    <recommendedName>
        <fullName evidence="2">Rap-GAP domain-containing protein</fullName>
    </recommendedName>
</protein>
<gene>
    <name evidence="3" type="ORF">K431DRAFT_234528</name>
</gene>
<dbReference type="InterPro" id="IPR024584">
    <property type="entry name" value="Tuberin_N"/>
</dbReference>
<proteinExistence type="predicted"/>
<dbReference type="GO" id="GO:0051056">
    <property type="term" value="P:regulation of small GTPase mediated signal transduction"/>
    <property type="evidence" value="ECO:0007669"/>
    <property type="project" value="InterPro"/>
</dbReference>
<dbReference type="InterPro" id="IPR016024">
    <property type="entry name" value="ARM-type_fold"/>
</dbReference>
<dbReference type="SUPFAM" id="SSF48371">
    <property type="entry name" value="ARM repeat"/>
    <property type="match status" value="1"/>
</dbReference>
<dbReference type="Pfam" id="PF02145">
    <property type="entry name" value="Rap_GAP"/>
    <property type="match status" value="1"/>
</dbReference>
<name>A0A9P4Q2E9_9PEZI</name>
<dbReference type="Pfam" id="PF03542">
    <property type="entry name" value="Tuberin"/>
    <property type="match status" value="1"/>
</dbReference>
<dbReference type="EMBL" id="MU003861">
    <property type="protein sequence ID" value="KAF2716797.1"/>
    <property type="molecule type" value="Genomic_DNA"/>
</dbReference>
<dbReference type="Proteomes" id="UP000799441">
    <property type="component" value="Unassembled WGS sequence"/>
</dbReference>
<dbReference type="GO" id="GO:0032007">
    <property type="term" value="P:negative regulation of TOR signaling"/>
    <property type="evidence" value="ECO:0007669"/>
    <property type="project" value="TreeGrafter"/>
</dbReference>
<evidence type="ECO:0000313" key="3">
    <source>
        <dbReference type="EMBL" id="KAF2716797.1"/>
    </source>
</evidence>
<sequence length="1111" mass="124626">MAAHTLTTALQSVVKQSQQSNDTKASSAASQTSSSTSFPEIVELSLETIRYNSKWFTQDDLTSLLLVALEHGSESMVTHDLYACINLITTIGTYATIPGRSIPAITRLLAYAYWQGDRTHKHDPLRKSAWHASKALLQTHLRDQFVDAMLAIMHSGPALETKQAFAQISGSLMIVRDKVLFGKDQNDRDSVPLPAFLKALDGVASGGNDLQSQVLNTLEKILNTRETENEMHRLVLWPQYVDLIEKCQDEADDMVEPALDGLARIQLETTESLRVARIYLQTERPLPNIWSIRLLQHYSVRDLQDDDAFDDVNHIVSLLAQSKTHGSLFDELVQKHVSVIIDSNDLVKLKLVLSYYEDKICGDGATEQAAEACTHAIAAVFKTALRINATHATLIFGSLCQVAKNGPFAARRVALGILLRIRANARREIYISGEKYMTSTSILPKSSSEAIDSDASGQEVSGYFDLTTYEYTLLDIFNLGDWETFDFVLARLSDQLANQDLFLPNVRFLEDLRATVAKLIENTESVVPPYESGFTKSYITMRLVRLLTTMIGYHDHFSRKDLFEMLGVFLRTTGARDHELSICCIHALTICCYELSELVTSRMEAIIDKMTKMVTQRFVAVHVLEFLAGLCRLPKLYRNFRQDDFKRIFAVCRTYLAHIHSKADPSISRLKPPSVDSNSIEGLDDSNVRLPTYIYALTHHLMTFWYIAMKPLDRAALRPYISRIVTETSETMDDQGLVVLDMMDRVDAEEVNSTIPASEKLGSLDTRIIERHRLVGLTLISTKTSLRSGKSLVQIRRSTGSIVKYIKGGTIQASTEGNCSLPILDDNDGDMDLYGKIVIPDPASRLASLRTVEADMPDADLRRAIESLDRIPAMDSHKAAVIYIGDDQVAENDILQNTMGSPDYVEFIHGLGEIRRLKGATFNPQGLDRTSDMDGEFVIAWNSQVAELIYHITTMMPTRPETDPQCIQKKAHIGNDFVKIFFNNSGRSYDVDTIPSAFNYVNIVVTPSAKTSFLATRAEAQNKDEDQRFYEVQLITRDEFPDISSAAHPKIVSGASLPHYVRNLALNACVFSLLWSSGNGNGDYPSLWRARLESIRRLWERYGKESMYHTV</sequence>
<dbReference type="Pfam" id="PF11864">
    <property type="entry name" value="DUF3384"/>
    <property type="match status" value="1"/>
</dbReference>